<keyword evidence="5 7" id="KW-1133">Transmembrane helix</keyword>
<dbReference type="Proteomes" id="UP001203852">
    <property type="component" value="Unassembled WGS sequence"/>
</dbReference>
<feature type="transmembrane region" description="Helical" evidence="7">
    <location>
        <begin position="266"/>
        <end position="283"/>
    </location>
</feature>
<dbReference type="PROSITE" id="PS50850">
    <property type="entry name" value="MFS"/>
    <property type="match status" value="1"/>
</dbReference>
<sequence>MMNALNILPSYTDYFTLTTTTLSLNTASVWVGGIVSGFVAGAFCDRAGRKWTMCWSSALCIIGAIIQTAAQNIGMFVAARVIIGFGAGVAAVGAASYLAETVALTWRPFVLGFYWDAWFIGASISAGITYGTKDILNTWAWRAPSLIQILPAMLCIESPRWLAYKDRKDDALEVLAVAHAWGDTTDPMVVAEYREITETLEFEKIAGSVSALETIRTPGNRKRVMICISVGIFSMTMGNNIVTYYFGTMPNQAGVTDFNTQLKVNIILSAWALVCALAGTMFADKLGRRMLCLVSTASATVFLFLTGGFSNLYGDGANVSGSYATVAMMFLFMDCYSFGWTPLTMLYPVEVLNYSTRATGMGMYMFWANGIGLLVTFAFPYSFEAIGWKTYMFNATFNALTILYIWYFWVETRGKTLEEIDVLIEGVKHADVPDLMDVIKGKAVVDSV</sequence>
<keyword evidence="9" id="KW-0762">Sugar transport</keyword>
<feature type="transmembrane region" description="Helical" evidence="7">
    <location>
        <begin position="224"/>
        <end position="246"/>
    </location>
</feature>
<organism evidence="9 10">
    <name type="scientific">Exophiala viscosa</name>
    <dbReference type="NCBI Taxonomy" id="2486360"/>
    <lineage>
        <taxon>Eukaryota</taxon>
        <taxon>Fungi</taxon>
        <taxon>Dikarya</taxon>
        <taxon>Ascomycota</taxon>
        <taxon>Pezizomycotina</taxon>
        <taxon>Eurotiomycetes</taxon>
        <taxon>Chaetothyriomycetidae</taxon>
        <taxon>Chaetothyriales</taxon>
        <taxon>Herpotrichiellaceae</taxon>
        <taxon>Exophiala</taxon>
    </lineage>
</organism>
<feature type="transmembrane region" description="Helical" evidence="7">
    <location>
        <begin position="326"/>
        <end position="349"/>
    </location>
</feature>
<reference evidence="9" key="1">
    <citation type="journal article" date="2022" name="bioRxiv">
        <title>Deciphering the potential niche of two novel black yeast fungi from a biological soil crust based on their genomes, phenotypes, and melanin regulation.</title>
        <authorList>
            <consortium name="DOE Joint Genome Institute"/>
            <person name="Carr E.C."/>
            <person name="Barton Q."/>
            <person name="Grambo S."/>
            <person name="Sullivan M."/>
            <person name="Renfro C.M."/>
            <person name="Kuo A."/>
            <person name="Pangilinan J."/>
            <person name="Lipzen A."/>
            <person name="Keymanesh K."/>
            <person name="Savage E."/>
            <person name="Barry K."/>
            <person name="Grigoriev I.V."/>
            <person name="Riekhof W.R."/>
            <person name="Harris S.S."/>
        </authorList>
    </citation>
    <scope>NUCLEOTIDE SEQUENCE</scope>
    <source>
        <strain evidence="9">JF 03-4F</strain>
    </source>
</reference>
<dbReference type="PANTHER" id="PTHR48022">
    <property type="entry name" value="PLASTIDIC GLUCOSE TRANSPORTER 4"/>
    <property type="match status" value="1"/>
</dbReference>
<keyword evidence="3" id="KW-0813">Transport</keyword>
<keyword evidence="10" id="KW-1185">Reference proteome</keyword>
<evidence type="ECO:0000256" key="5">
    <source>
        <dbReference type="ARBA" id="ARBA00022989"/>
    </source>
</evidence>
<feature type="transmembrane region" description="Helical" evidence="7">
    <location>
        <begin position="290"/>
        <end position="314"/>
    </location>
</feature>
<dbReference type="AlphaFoldDB" id="A0AAN6E3D7"/>
<name>A0AAN6E3D7_9EURO</name>
<keyword evidence="4 7" id="KW-0812">Transmembrane</keyword>
<evidence type="ECO:0000256" key="6">
    <source>
        <dbReference type="ARBA" id="ARBA00023136"/>
    </source>
</evidence>
<feature type="transmembrane region" description="Helical" evidence="7">
    <location>
        <begin position="27"/>
        <end position="44"/>
    </location>
</feature>
<feature type="transmembrane region" description="Helical" evidence="7">
    <location>
        <begin position="391"/>
        <end position="410"/>
    </location>
</feature>
<feature type="transmembrane region" description="Helical" evidence="7">
    <location>
        <begin position="76"/>
        <end position="99"/>
    </location>
</feature>
<evidence type="ECO:0000256" key="2">
    <source>
        <dbReference type="ARBA" id="ARBA00010992"/>
    </source>
</evidence>
<protein>
    <submittedName>
        <fullName evidence="9">MFS sugar transporter-like protein</fullName>
    </submittedName>
</protein>
<accession>A0AAN6E3D7</accession>
<feature type="transmembrane region" description="Helical" evidence="7">
    <location>
        <begin position="51"/>
        <end position="70"/>
    </location>
</feature>
<evidence type="ECO:0000256" key="7">
    <source>
        <dbReference type="SAM" id="Phobius"/>
    </source>
</evidence>
<keyword evidence="6 7" id="KW-0472">Membrane</keyword>
<evidence type="ECO:0000313" key="9">
    <source>
        <dbReference type="EMBL" id="KAI1617399.1"/>
    </source>
</evidence>
<evidence type="ECO:0000256" key="1">
    <source>
        <dbReference type="ARBA" id="ARBA00004141"/>
    </source>
</evidence>
<dbReference type="Gene3D" id="1.20.1250.20">
    <property type="entry name" value="MFS general substrate transporter like domains"/>
    <property type="match status" value="1"/>
</dbReference>
<dbReference type="FunFam" id="1.20.1250.20:FF:000134">
    <property type="entry name" value="MFS sugar transporter protein"/>
    <property type="match status" value="1"/>
</dbReference>
<evidence type="ECO:0000259" key="8">
    <source>
        <dbReference type="PROSITE" id="PS50850"/>
    </source>
</evidence>
<dbReference type="EMBL" id="MU404350">
    <property type="protein sequence ID" value="KAI1617399.1"/>
    <property type="molecule type" value="Genomic_DNA"/>
</dbReference>
<dbReference type="Pfam" id="PF00083">
    <property type="entry name" value="Sugar_tr"/>
    <property type="match status" value="1"/>
</dbReference>
<comment type="similarity">
    <text evidence="2">Belongs to the major facilitator superfamily. Sugar transporter (TC 2.A.1.1) family.</text>
</comment>
<dbReference type="InterPro" id="IPR050360">
    <property type="entry name" value="MFS_Sugar_Transporters"/>
</dbReference>
<dbReference type="GO" id="GO:0005351">
    <property type="term" value="F:carbohydrate:proton symporter activity"/>
    <property type="evidence" value="ECO:0007669"/>
    <property type="project" value="TreeGrafter"/>
</dbReference>
<evidence type="ECO:0000256" key="3">
    <source>
        <dbReference type="ARBA" id="ARBA00022448"/>
    </source>
</evidence>
<dbReference type="GO" id="GO:0016020">
    <property type="term" value="C:membrane"/>
    <property type="evidence" value="ECO:0007669"/>
    <property type="project" value="UniProtKB-SubCell"/>
</dbReference>
<dbReference type="InterPro" id="IPR005829">
    <property type="entry name" value="Sugar_transporter_CS"/>
</dbReference>
<dbReference type="InterPro" id="IPR005828">
    <property type="entry name" value="MFS_sugar_transport-like"/>
</dbReference>
<comment type="caution">
    <text evidence="9">The sequence shown here is derived from an EMBL/GenBank/DDBJ whole genome shotgun (WGS) entry which is preliminary data.</text>
</comment>
<feature type="transmembrane region" description="Helical" evidence="7">
    <location>
        <begin position="111"/>
        <end position="132"/>
    </location>
</feature>
<dbReference type="InterPro" id="IPR020846">
    <property type="entry name" value="MFS_dom"/>
</dbReference>
<evidence type="ECO:0000256" key="4">
    <source>
        <dbReference type="ARBA" id="ARBA00022692"/>
    </source>
</evidence>
<dbReference type="PROSITE" id="PS00217">
    <property type="entry name" value="SUGAR_TRANSPORT_2"/>
    <property type="match status" value="1"/>
</dbReference>
<feature type="domain" description="Major facilitator superfamily (MFS) profile" evidence="8">
    <location>
        <begin position="1"/>
        <end position="413"/>
    </location>
</feature>
<evidence type="ECO:0000313" key="10">
    <source>
        <dbReference type="Proteomes" id="UP001203852"/>
    </source>
</evidence>
<gene>
    <name evidence="9" type="ORF">EDD36DRAFT_479352</name>
</gene>
<dbReference type="InterPro" id="IPR036259">
    <property type="entry name" value="MFS_trans_sf"/>
</dbReference>
<proteinExistence type="inferred from homology"/>
<feature type="transmembrane region" description="Helical" evidence="7">
    <location>
        <begin position="361"/>
        <end position="379"/>
    </location>
</feature>
<comment type="subcellular location">
    <subcellularLocation>
        <location evidence="1">Membrane</location>
        <topology evidence="1">Multi-pass membrane protein</topology>
    </subcellularLocation>
</comment>
<dbReference type="PANTHER" id="PTHR48022:SF31">
    <property type="entry name" value="HEXOSE TRANSPORTER"/>
    <property type="match status" value="1"/>
</dbReference>
<dbReference type="SUPFAM" id="SSF103473">
    <property type="entry name" value="MFS general substrate transporter"/>
    <property type="match status" value="1"/>
</dbReference>